<dbReference type="GO" id="GO:0016491">
    <property type="term" value="F:oxidoreductase activity"/>
    <property type="evidence" value="ECO:0007669"/>
    <property type="project" value="InterPro"/>
</dbReference>
<evidence type="ECO:0000256" key="3">
    <source>
        <dbReference type="ARBA" id="ARBA00022989"/>
    </source>
</evidence>
<evidence type="ECO:0000313" key="7">
    <source>
        <dbReference type="EMBL" id="GAL34372.1"/>
    </source>
</evidence>
<dbReference type="Pfam" id="PF04116">
    <property type="entry name" value="FA_hydroxylase"/>
    <property type="match status" value="1"/>
</dbReference>
<name>A0A090TTL0_9VIBR</name>
<dbReference type="Proteomes" id="UP000029224">
    <property type="component" value="Unassembled WGS sequence"/>
</dbReference>
<feature type="transmembrane region" description="Helical" evidence="5">
    <location>
        <begin position="68"/>
        <end position="90"/>
    </location>
</feature>
<comment type="caution">
    <text evidence="7">The sequence shown here is derived from an EMBL/GenBank/DDBJ whole genome shotgun (WGS) entry which is preliminary data.</text>
</comment>
<dbReference type="InterPro" id="IPR006694">
    <property type="entry name" value="Fatty_acid_hydroxylase"/>
</dbReference>
<comment type="subcellular location">
    <subcellularLocation>
        <location evidence="1">Membrane</location>
    </subcellularLocation>
</comment>
<evidence type="ECO:0000256" key="2">
    <source>
        <dbReference type="ARBA" id="ARBA00022692"/>
    </source>
</evidence>
<dbReference type="GO" id="GO:0008610">
    <property type="term" value="P:lipid biosynthetic process"/>
    <property type="evidence" value="ECO:0007669"/>
    <property type="project" value="InterPro"/>
</dbReference>
<feature type="transmembrane region" description="Helical" evidence="5">
    <location>
        <begin position="110"/>
        <end position="129"/>
    </location>
</feature>
<organism evidence="7 8">
    <name type="scientific">Vibrio maritimus</name>
    <dbReference type="NCBI Taxonomy" id="990268"/>
    <lineage>
        <taxon>Bacteria</taxon>
        <taxon>Pseudomonadati</taxon>
        <taxon>Pseudomonadota</taxon>
        <taxon>Gammaproteobacteria</taxon>
        <taxon>Vibrionales</taxon>
        <taxon>Vibrionaceae</taxon>
        <taxon>Vibrio</taxon>
    </lineage>
</organism>
<keyword evidence="2 5" id="KW-0812">Transmembrane</keyword>
<evidence type="ECO:0000256" key="1">
    <source>
        <dbReference type="ARBA" id="ARBA00004370"/>
    </source>
</evidence>
<protein>
    <submittedName>
        <fullName evidence="7">Possible sterol desaturase</fullName>
    </submittedName>
</protein>
<dbReference type="PANTHER" id="PTHR11863">
    <property type="entry name" value="STEROL DESATURASE"/>
    <property type="match status" value="1"/>
</dbReference>
<dbReference type="InterPro" id="IPR050307">
    <property type="entry name" value="Sterol_Desaturase_Related"/>
</dbReference>
<evidence type="ECO:0000259" key="6">
    <source>
        <dbReference type="Pfam" id="PF04116"/>
    </source>
</evidence>
<proteinExistence type="predicted"/>
<dbReference type="GO" id="GO:0016020">
    <property type="term" value="C:membrane"/>
    <property type="evidence" value="ECO:0007669"/>
    <property type="project" value="UniProtKB-SubCell"/>
</dbReference>
<feature type="transmembrane region" description="Helical" evidence="5">
    <location>
        <begin position="170"/>
        <end position="194"/>
    </location>
</feature>
<dbReference type="GO" id="GO:0005506">
    <property type="term" value="F:iron ion binding"/>
    <property type="evidence" value="ECO:0007669"/>
    <property type="project" value="InterPro"/>
</dbReference>
<reference evidence="7 8" key="1">
    <citation type="submission" date="2014-09" db="EMBL/GenBank/DDBJ databases">
        <title>Vibrio maritimus JCM 19240. (C210) whole genome shotgun sequence.</title>
        <authorList>
            <person name="Sawabe T."/>
            <person name="Meirelles P."/>
            <person name="Nakanishi M."/>
            <person name="Sayaka M."/>
            <person name="Hattori M."/>
            <person name="Ohkuma M."/>
        </authorList>
    </citation>
    <scope>NUCLEOTIDE SEQUENCE [LARGE SCALE GENOMIC DNA]</scope>
    <source>
        <strain evidence="7 8">JCM 19240</strain>
    </source>
</reference>
<feature type="transmembrane region" description="Helical" evidence="5">
    <location>
        <begin position="36"/>
        <end position="56"/>
    </location>
</feature>
<keyword evidence="8" id="KW-1185">Reference proteome</keyword>
<feature type="domain" description="Fatty acid hydroxylase" evidence="6">
    <location>
        <begin position="119"/>
        <end position="253"/>
    </location>
</feature>
<sequence>MASHNHGTLTKGGGILLCQRALVKGNSTAMENSDTIRLAIFLSVLVLCAAWEWAVPRKARTRSRLLRWSNNLALVGFNSLTLAIAMPLLAIEASLRAAEHHVGLFNHLTLPLWLVLPISVILLDGVIYFQHVVFHRLPILWRLHRMHHADRDIDVTTGARFHPIEIVLSMWIKIGVVMALGIPPIAVLVFEVVLNASAMFNHSNAKLPLAVDKILRKVVVTPDFHRVHHSVIPKETHSNFGFFLSVWDRWFGTYRAQPELGHDKVEIGIPEFAAKNEQRLDKLLTQPFRNDRESN</sequence>
<keyword evidence="4 5" id="KW-0472">Membrane</keyword>
<dbReference type="EMBL" id="BBMT01000004">
    <property type="protein sequence ID" value="GAL34372.1"/>
    <property type="molecule type" value="Genomic_DNA"/>
</dbReference>
<reference evidence="7 8" key="2">
    <citation type="submission" date="2014-09" db="EMBL/GenBank/DDBJ databases">
        <authorList>
            <consortium name="NBRP consortium"/>
            <person name="Sawabe T."/>
            <person name="Meirelles P."/>
            <person name="Nakanishi M."/>
            <person name="Sayaka M."/>
            <person name="Hattori M."/>
            <person name="Ohkuma M."/>
        </authorList>
    </citation>
    <scope>NUCLEOTIDE SEQUENCE [LARGE SCALE GENOMIC DNA]</scope>
    <source>
        <strain evidence="7 8">JCM 19240</strain>
    </source>
</reference>
<evidence type="ECO:0000313" key="8">
    <source>
        <dbReference type="Proteomes" id="UP000029224"/>
    </source>
</evidence>
<evidence type="ECO:0000256" key="4">
    <source>
        <dbReference type="ARBA" id="ARBA00023136"/>
    </source>
</evidence>
<evidence type="ECO:0000256" key="5">
    <source>
        <dbReference type="SAM" id="Phobius"/>
    </source>
</evidence>
<keyword evidence="3 5" id="KW-1133">Transmembrane helix</keyword>
<accession>A0A090TTL0</accession>
<gene>
    <name evidence="7" type="ORF">JCM19240_1280</name>
</gene>
<dbReference type="AlphaFoldDB" id="A0A090TTL0"/>